<dbReference type="Gene3D" id="3.60.10.10">
    <property type="entry name" value="Endonuclease/exonuclease/phosphatase"/>
    <property type="match status" value="1"/>
</dbReference>
<dbReference type="Proteomes" id="UP001085076">
    <property type="component" value="Miscellaneous, Linkage group lg03"/>
</dbReference>
<keyword evidence="1" id="KW-0175">Coiled coil</keyword>
<reference evidence="2" key="1">
    <citation type="submission" date="2021-03" db="EMBL/GenBank/DDBJ databases">
        <authorList>
            <person name="Li Z."/>
            <person name="Yang C."/>
        </authorList>
    </citation>
    <scope>NUCLEOTIDE SEQUENCE</scope>
    <source>
        <strain evidence="2">Dzin_1.0</strain>
        <tissue evidence="2">Leaf</tissue>
    </source>
</reference>
<comment type="caution">
    <text evidence="2">The sequence shown here is derived from an EMBL/GenBank/DDBJ whole genome shotgun (WGS) entry which is preliminary data.</text>
</comment>
<reference evidence="2" key="2">
    <citation type="journal article" date="2022" name="Hortic Res">
        <title>The genome of Dioscorea zingiberensis sheds light on the biosynthesis, origin and evolution of the medicinally important diosgenin saponins.</title>
        <authorList>
            <person name="Li Y."/>
            <person name="Tan C."/>
            <person name="Li Z."/>
            <person name="Guo J."/>
            <person name="Li S."/>
            <person name="Chen X."/>
            <person name="Wang C."/>
            <person name="Dai X."/>
            <person name="Yang H."/>
            <person name="Song W."/>
            <person name="Hou L."/>
            <person name="Xu J."/>
            <person name="Tong Z."/>
            <person name="Xu A."/>
            <person name="Yuan X."/>
            <person name="Wang W."/>
            <person name="Yang Q."/>
            <person name="Chen L."/>
            <person name="Sun Z."/>
            <person name="Wang K."/>
            <person name="Pan B."/>
            <person name="Chen J."/>
            <person name="Bao Y."/>
            <person name="Liu F."/>
            <person name="Qi X."/>
            <person name="Gang D.R."/>
            <person name="Wen J."/>
            <person name="Li J."/>
        </authorList>
    </citation>
    <scope>NUCLEOTIDE SEQUENCE</scope>
    <source>
        <strain evidence="2">Dzin_1.0</strain>
    </source>
</reference>
<dbReference type="OrthoDB" id="786644at2759"/>
<organism evidence="2 3">
    <name type="scientific">Dioscorea zingiberensis</name>
    <dbReference type="NCBI Taxonomy" id="325984"/>
    <lineage>
        <taxon>Eukaryota</taxon>
        <taxon>Viridiplantae</taxon>
        <taxon>Streptophyta</taxon>
        <taxon>Embryophyta</taxon>
        <taxon>Tracheophyta</taxon>
        <taxon>Spermatophyta</taxon>
        <taxon>Magnoliopsida</taxon>
        <taxon>Liliopsida</taxon>
        <taxon>Dioscoreales</taxon>
        <taxon>Dioscoreaceae</taxon>
        <taxon>Dioscorea</taxon>
    </lineage>
</organism>
<dbReference type="AlphaFoldDB" id="A0A9D5CRU5"/>
<protein>
    <submittedName>
        <fullName evidence="2">Uncharacterized protein</fullName>
    </submittedName>
</protein>
<dbReference type="PANTHER" id="PTHR33710:SF71">
    <property type="entry name" value="ENDONUCLEASE_EXONUCLEASE_PHOSPHATASE DOMAIN-CONTAINING PROTEIN"/>
    <property type="match status" value="1"/>
</dbReference>
<dbReference type="EMBL" id="JAGGNH010000003">
    <property type="protein sequence ID" value="KAJ0977774.1"/>
    <property type="molecule type" value="Genomic_DNA"/>
</dbReference>
<evidence type="ECO:0000313" key="3">
    <source>
        <dbReference type="Proteomes" id="UP001085076"/>
    </source>
</evidence>
<dbReference type="InterPro" id="IPR036691">
    <property type="entry name" value="Endo/exonu/phosph_ase_sf"/>
</dbReference>
<proteinExistence type="predicted"/>
<evidence type="ECO:0000256" key="1">
    <source>
        <dbReference type="SAM" id="Coils"/>
    </source>
</evidence>
<dbReference type="SUPFAM" id="SSF56219">
    <property type="entry name" value="DNase I-like"/>
    <property type="match status" value="1"/>
</dbReference>
<accession>A0A9D5CRU5</accession>
<sequence>MKTRMFNMFISHNYLTELRHLDSPFTWCNNQQGGARISAKLDRILANNKWLSDVPTYHVKHLTRSQSDHTPILIDYNFEKPEGRRPFRFENTWIQEQACRESVRRIWRSQSNGNPLQGLSHKFSNLRKDLLRNCSRNSMGWESKIKKLEEQLSRLETKECTQGLEGMETGKIRSMYNQYHALLRQNTTMWAQRSRLKWLQNGDNNSRFFHQTTRRHRANNKINQIKTELNITIEDPKGIEEEFITFYSKLWQDQ</sequence>
<name>A0A9D5CRU5_9LILI</name>
<keyword evidence="3" id="KW-1185">Reference proteome</keyword>
<gene>
    <name evidence="2" type="ORF">J5N97_013248</name>
</gene>
<dbReference type="PANTHER" id="PTHR33710">
    <property type="entry name" value="BNAC02G09200D PROTEIN"/>
    <property type="match status" value="1"/>
</dbReference>
<evidence type="ECO:0000313" key="2">
    <source>
        <dbReference type="EMBL" id="KAJ0977774.1"/>
    </source>
</evidence>
<feature type="coiled-coil region" evidence="1">
    <location>
        <begin position="131"/>
        <end position="158"/>
    </location>
</feature>